<dbReference type="OrthoDB" id="9813689at2"/>
<dbReference type="EMBL" id="FWXB01000001">
    <property type="protein sequence ID" value="SMC10488.1"/>
    <property type="molecule type" value="Genomic_DNA"/>
</dbReference>
<feature type="binding site" evidence="5">
    <location>
        <position position="66"/>
    </location>
    <ligand>
        <name>Zn(2+)</name>
        <dbReference type="ChEBI" id="CHEBI:29105"/>
    </ligand>
</feature>
<gene>
    <name evidence="7" type="ORF">ROA7745_00295</name>
</gene>
<proteinExistence type="predicted"/>
<keyword evidence="4 6" id="KW-0472">Membrane</keyword>
<feature type="transmembrane region" description="Helical" evidence="6">
    <location>
        <begin position="192"/>
        <end position="212"/>
    </location>
</feature>
<dbReference type="Proteomes" id="UP000193224">
    <property type="component" value="Unassembled WGS sequence"/>
</dbReference>
<evidence type="ECO:0000256" key="4">
    <source>
        <dbReference type="ARBA" id="ARBA00023136"/>
    </source>
</evidence>
<feature type="transmembrane region" description="Helical" evidence="6">
    <location>
        <begin position="45"/>
        <end position="68"/>
    </location>
</feature>
<dbReference type="Pfam" id="PF03006">
    <property type="entry name" value="HlyIII"/>
    <property type="match status" value="1"/>
</dbReference>
<evidence type="ECO:0000313" key="7">
    <source>
        <dbReference type="EMBL" id="SMC10488.1"/>
    </source>
</evidence>
<dbReference type="PANTHER" id="PTHR20855">
    <property type="entry name" value="ADIPOR/PROGESTIN RECEPTOR-RELATED"/>
    <property type="match status" value="1"/>
</dbReference>
<accession>A0A1X7BLG4</accession>
<keyword evidence="3 6" id="KW-1133">Transmembrane helix</keyword>
<dbReference type="PANTHER" id="PTHR20855:SF3">
    <property type="entry name" value="LD03007P"/>
    <property type="match status" value="1"/>
</dbReference>
<keyword evidence="2 6" id="KW-0812">Transmembrane</keyword>
<feature type="binding site" evidence="5">
    <location>
        <position position="191"/>
    </location>
    <ligand>
        <name>Zn(2+)</name>
        <dbReference type="ChEBI" id="CHEBI:29105"/>
    </ligand>
</feature>
<feature type="transmembrane region" description="Helical" evidence="6">
    <location>
        <begin position="104"/>
        <end position="121"/>
    </location>
</feature>
<comment type="subcellular location">
    <subcellularLocation>
        <location evidence="1">Membrane</location>
        <topology evidence="1">Multi-pass membrane protein</topology>
    </subcellularLocation>
</comment>
<keyword evidence="5" id="KW-0862">Zinc</keyword>
<dbReference type="GO" id="GO:0046872">
    <property type="term" value="F:metal ion binding"/>
    <property type="evidence" value="ECO:0007669"/>
    <property type="project" value="UniProtKB-KW"/>
</dbReference>
<dbReference type="GO" id="GO:0016020">
    <property type="term" value="C:membrane"/>
    <property type="evidence" value="ECO:0007669"/>
    <property type="project" value="UniProtKB-SubCell"/>
</dbReference>
<keyword evidence="8" id="KW-1185">Reference proteome</keyword>
<dbReference type="InterPro" id="IPR004254">
    <property type="entry name" value="AdipoR/HlyIII-related"/>
</dbReference>
<evidence type="ECO:0000256" key="1">
    <source>
        <dbReference type="ARBA" id="ARBA00004141"/>
    </source>
</evidence>
<name>A0A1X7BLG4_9RHOB</name>
<reference evidence="7 8" key="1">
    <citation type="submission" date="2017-03" db="EMBL/GenBank/DDBJ databases">
        <authorList>
            <person name="Afonso C.L."/>
            <person name="Miller P.J."/>
            <person name="Scott M.A."/>
            <person name="Spackman E."/>
            <person name="Goraichik I."/>
            <person name="Dimitrov K.M."/>
            <person name="Suarez D.L."/>
            <person name="Swayne D.E."/>
        </authorList>
    </citation>
    <scope>NUCLEOTIDE SEQUENCE [LARGE SCALE GENOMIC DNA]</scope>
    <source>
        <strain evidence="7 8">CECT 7745</strain>
    </source>
</reference>
<evidence type="ECO:0000256" key="2">
    <source>
        <dbReference type="ARBA" id="ARBA00022692"/>
    </source>
</evidence>
<dbReference type="RefSeq" id="WP_085798447.1">
    <property type="nucleotide sequence ID" value="NZ_FWXB01000001.1"/>
</dbReference>
<feature type="transmembrane region" description="Helical" evidence="6">
    <location>
        <begin position="133"/>
        <end position="153"/>
    </location>
</feature>
<evidence type="ECO:0000256" key="3">
    <source>
        <dbReference type="ARBA" id="ARBA00022989"/>
    </source>
</evidence>
<feature type="transmembrane region" description="Helical" evidence="6">
    <location>
        <begin position="12"/>
        <end position="33"/>
    </location>
</feature>
<keyword evidence="5" id="KW-0479">Metal-binding</keyword>
<sequence length="213" mass="22672">MSYPVYTRAERIADVAIHVLGVGAALFGVSLIFSNMSENLAGPSYVAACIYAMALVTMLTASATYHIAAYTPARPILRRIDHAAIYFKIAGTFTPLSVVLNTTFGYVVLAFVWALALWGAGSKLMAERGKMTTGWLPYVALGWIGVALFVPLVTVLPVYTLALVAAGGLLYTAGVVFYSWEGLRYANAIWHGFVLIASGCLFFAVSTALAVAG</sequence>
<evidence type="ECO:0000256" key="6">
    <source>
        <dbReference type="SAM" id="Phobius"/>
    </source>
</evidence>
<organism evidence="7 8">
    <name type="scientific">Roseovarius aestuarii</name>
    <dbReference type="NCBI Taxonomy" id="475083"/>
    <lineage>
        <taxon>Bacteria</taxon>
        <taxon>Pseudomonadati</taxon>
        <taxon>Pseudomonadota</taxon>
        <taxon>Alphaproteobacteria</taxon>
        <taxon>Rhodobacterales</taxon>
        <taxon>Roseobacteraceae</taxon>
        <taxon>Roseovarius</taxon>
    </lineage>
</organism>
<evidence type="ECO:0000313" key="8">
    <source>
        <dbReference type="Proteomes" id="UP000193224"/>
    </source>
</evidence>
<protein>
    <submittedName>
        <fullName evidence="7">Hemolysin-III related</fullName>
    </submittedName>
</protein>
<feature type="transmembrane region" description="Helical" evidence="6">
    <location>
        <begin position="159"/>
        <end position="180"/>
    </location>
</feature>
<evidence type="ECO:0000256" key="5">
    <source>
        <dbReference type="PIRSR" id="PIRSR604254-1"/>
    </source>
</evidence>
<dbReference type="AlphaFoldDB" id="A0A1X7BLG4"/>